<name>A0AAJ0BUT4_9PEZI</name>
<organism evidence="2 3">
    <name type="scientific">Phialemonium atrogriseum</name>
    <dbReference type="NCBI Taxonomy" id="1093897"/>
    <lineage>
        <taxon>Eukaryota</taxon>
        <taxon>Fungi</taxon>
        <taxon>Dikarya</taxon>
        <taxon>Ascomycota</taxon>
        <taxon>Pezizomycotina</taxon>
        <taxon>Sordariomycetes</taxon>
        <taxon>Sordariomycetidae</taxon>
        <taxon>Cephalothecales</taxon>
        <taxon>Cephalothecaceae</taxon>
        <taxon>Phialemonium</taxon>
    </lineage>
</organism>
<dbReference type="RefSeq" id="XP_060280923.1">
    <property type="nucleotide sequence ID" value="XM_060422543.1"/>
</dbReference>
<accession>A0AAJ0BUT4</accession>
<dbReference type="AlphaFoldDB" id="A0AAJ0BUT4"/>
<dbReference type="GO" id="GO:0006355">
    <property type="term" value="P:regulation of DNA-templated transcription"/>
    <property type="evidence" value="ECO:0007669"/>
    <property type="project" value="InterPro"/>
</dbReference>
<dbReference type="EMBL" id="MU839019">
    <property type="protein sequence ID" value="KAK1764710.1"/>
    <property type="molecule type" value="Genomic_DNA"/>
</dbReference>
<reference evidence="2" key="1">
    <citation type="submission" date="2023-06" db="EMBL/GenBank/DDBJ databases">
        <title>Genome-scale phylogeny and comparative genomics of the fungal order Sordariales.</title>
        <authorList>
            <consortium name="Lawrence Berkeley National Laboratory"/>
            <person name="Hensen N."/>
            <person name="Bonometti L."/>
            <person name="Westerberg I."/>
            <person name="Brannstrom I.O."/>
            <person name="Guillou S."/>
            <person name="Cros-Aarteil S."/>
            <person name="Calhoun S."/>
            <person name="Haridas S."/>
            <person name="Kuo A."/>
            <person name="Mondo S."/>
            <person name="Pangilinan J."/>
            <person name="Riley R."/>
            <person name="Labutti K."/>
            <person name="Andreopoulos B."/>
            <person name="Lipzen A."/>
            <person name="Chen C."/>
            <person name="Yanf M."/>
            <person name="Daum C."/>
            <person name="Ng V."/>
            <person name="Clum A."/>
            <person name="Steindorff A."/>
            <person name="Ohm R."/>
            <person name="Martin F."/>
            <person name="Silar P."/>
            <person name="Natvig D."/>
            <person name="Lalanne C."/>
            <person name="Gautier V."/>
            <person name="Ament-Velasquez S.L."/>
            <person name="Kruys A."/>
            <person name="Hutchinson M.I."/>
            <person name="Powell A.J."/>
            <person name="Barry K."/>
            <person name="Miller A.N."/>
            <person name="Grigoriev I.V."/>
            <person name="Debuchy R."/>
            <person name="Gladieux P."/>
            <person name="Thoren M.H."/>
            <person name="Johannesson H."/>
        </authorList>
    </citation>
    <scope>NUCLEOTIDE SEQUENCE</scope>
    <source>
        <strain evidence="2">8032-3</strain>
    </source>
</reference>
<evidence type="ECO:0000256" key="1">
    <source>
        <dbReference type="SAM" id="MobiDB-lite"/>
    </source>
</evidence>
<dbReference type="PANTHER" id="PTHR13464:SF0">
    <property type="entry name" value="SAP30-BINDING PROTEIN"/>
    <property type="match status" value="1"/>
</dbReference>
<evidence type="ECO:0008006" key="4">
    <source>
        <dbReference type="Google" id="ProtNLM"/>
    </source>
</evidence>
<proteinExistence type="predicted"/>
<comment type="caution">
    <text evidence="2">The sequence shown here is derived from an EMBL/GenBank/DDBJ whole genome shotgun (WGS) entry which is preliminary data.</text>
</comment>
<dbReference type="Pfam" id="PF07818">
    <property type="entry name" value="HCNGP"/>
    <property type="match status" value="1"/>
</dbReference>
<feature type="compositionally biased region" description="Low complexity" evidence="1">
    <location>
        <begin position="59"/>
        <end position="105"/>
    </location>
</feature>
<protein>
    <recommendedName>
        <fullName evidence="4">HCNGP-like protein</fullName>
    </recommendedName>
</protein>
<feature type="region of interest" description="Disordered" evidence="1">
    <location>
        <begin position="255"/>
        <end position="302"/>
    </location>
</feature>
<dbReference type="GO" id="GO:0005634">
    <property type="term" value="C:nucleus"/>
    <property type="evidence" value="ECO:0007669"/>
    <property type="project" value="TreeGrafter"/>
</dbReference>
<dbReference type="InterPro" id="IPR012479">
    <property type="entry name" value="SAP30BP"/>
</dbReference>
<feature type="compositionally biased region" description="Gly residues" evidence="1">
    <location>
        <begin position="279"/>
        <end position="289"/>
    </location>
</feature>
<evidence type="ECO:0000313" key="2">
    <source>
        <dbReference type="EMBL" id="KAK1764710.1"/>
    </source>
</evidence>
<dbReference type="Proteomes" id="UP001244011">
    <property type="component" value="Unassembled WGS sequence"/>
</dbReference>
<dbReference type="PANTHER" id="PTHR13464">
    <property type="entry name" value="TRANSCRIPTIONAL REGULATOR PROTEIN HCNGP"/>
    <property type="match status" value="1"/>
</dbReference>
<sequence>MSGLVAYESSDEEEDVREETQPQLSSSAENKPVAKPQHGSAPVSSTSTKATEPPREKSLALGSALAPAPGPALGPVMGPALGPSLPPSTSSTTTPNTTTAITTPLAPLPEPDADLDPDAQPQDPPRSPTSAARALLRDLTLPAVPDMDIPLSPPRPASLDALNARLETLLEMKRRRGDLAPAHFNARLAGSGALRNPALMDKLLGFAGVGAAAGDGDGDGEGVLLAAGQYATTLSAGVWDPAAFPAWAARAPLRRAQERAQRERERGRGEAVDFVPAGGSRGGTPGGGVAPVTGKRKTRFDA</sequence>
<evidence type="ECO:0000313" key="3">
    <source>
        <dbReference type="Proteomes" id="UP001244011"/>
    </source>
</evidence>
<dbReference type="GeneID" id="85305730"/>
<gene>
    <name evidence="2" type="ORF">QBC33DRAFT_196131</name>
</gene>
<feature type="compositionally biased region" description="Basic and acidic residues" evidence="1">
    <location>
        <begin position="255"/>
        <end position="271"/>
    </location>
</feature>
<keyword evidence="3" id="KW-1185">Reference proteome</keyword>
<feature type="region of interest" description="Disordered" evidence="1">
    <location>
        <begin position="1"/>
        <end position="131"/>
    </location>
</feature>